<comment type="caution">
    <text evidence="9">The sequence shown here is derived from an EMBL/GenBank/DDBJ whole genome shotgun (WGS) entry which is preliminary data.</text>
</comment>
<dbReference type="PANTHER" id="PTHR11559">
    <property type="entry name" value="CARBOXYLESTERASE"/>
    <property type="match status" value="1"/>
</dbReference>
<dbReference type="STRING" id="7102.A0A2A4JU71"/>
<dbReference type="SUPFAM" id="SSF53474">
    <property type="entry name" value="alpha/beta-Hydrolases"/>
    <property type="match status" value="1"/>
</dbReference>
<keyword evidence="4" id="KW-1015">Disulfide bond</keyword>
<evidence type="ECO:0000256" key="5">
    <source>
        <dbReference type="ARBA" id="ARBA00023180"/>
    </source>
</evidence>
<dbReference type="PROSITE" id="PS00122">
    <property type="entry name" value="CARBOXYLESTERASE_B_1"/>
    <property type="match status" value="1"/>
</dbReference>
<evidence type="ECO:0000256" key="2">
    <source>
        <dbReference type="ARBA" id="ARBA00022487"/>
    </source>
</evidence>
<dbReference type="AlphaFoldDB" id="A0A2A4JU71"/>
<proteinExistence type="inferred from homology"/>
<gene>
    <name evidence="8" type="ORF">B5V51_12492</name>
    <name evidence="9" type="ORF">B5V51_12493</name>
</gene>
<dbReference type="GO" id="GO:0052689">
    <property type="term" value="F:carboxylic ester hydrolase activity"/>
    <property type="evidence" value="ECO:0007669"/>
    <property type="project" value="UniProtKB-KW"/>
</dbReference>
<organism evidence="9">
    <name type="scientific">Heliothis virescens</name>
    <name type="common">Tobacco budworm moth</name>
    <dbReference type="NCBI Taxonomy" id="7102"/>
    <lineage>
        <taxon>Eukaryota</taxon>
        <taxon>Metazoa</taxon>
        <taxon>Ecdysozoa</taxon>
        <taxon>Arthropoda</taxon>
        <taxon>Hexapoda</taxon>
        <taxon>Insecta</taxon>
        <taxon>Pterygota</taxon>
        <taxon>Neoptera</taxon>
        <taxon>Endopterygota</taxon>
        <taxon>Lepidoptera</taxon>
        <taxon>Glossata</taxon>
        <taxon>Ditrysia</taxon>
        <taxon>Noctuoidea</taxon>
        <taxon>Noctuidae</taxon>
        <taxon>Heliothinae</taxon>
        <taxon>Heliothis</taxon>
    </lineage>
</organism>
<dbReference type="Pfam" id="PF00135">
    <property type="entry name" value="COesterase"/>
    <property type="match status" value="1"/>
</dbReference>
<reference evidence="9" key="1">
    <citation type="submission" date="2017-09" db="EMBL/GenBank/DDBJ databases">
        <title>Contemporary evolution of a Lepidopteran species, Heliothis virescens, in response to modern agricultural practices.</title>
        <authorList>
            <person name="Fritz M.L."/>
            <person name="Deyonke A.M."/>
            <person name="Papanicolaou A."/>
            <person name="Micinski S."/>
            <person name="Westbrook J."/>
            <person name="Gould F."/>
        </authorList>
    </citation>
    <scope>NUCLEOTIDE SEQUENCE [LARGE SCALE GENOMIC DNA]</scope>
    <source>
        <strain evidence="9">HvINT-</strain>
        <tissue evidence="9">Whole body</tissue>
    </source>
</reference>
<dbReference type="InterPro" id="IPR019826">
    <property type="entry name" value="Carboxylesterase_B_AS"/>
</dbReference>
<keyword evidence="5" id="KW-0325">Glycoprotein</keyword>
<dbReference type="EC" id="3.1.1.-" evidence="6"/>
<dbReference type="InterPro" id="IPR050309">
    <property type="entry name" value="Type-B_Carboxylest/Lipase"/>
</dbReference>
<dbReference type="Gene3D" id="3.40.50.1820">
    <property type="entry name" value="alpha/beta hydrolase"/>
    <property type="match status" value="1"/>
</dbReference>
<evidence type="ECO:0000256" key="1">
    <source>
        <dbReference type="ARBA" id="ARBA00005964"/>
    </source>
</evidence>
<sequence>MLQGINMRSVFLLVAICGIVQGLCRADTLVTTKLGLIKGTSGDGFTRFLGIPYGLVDENNPFGPSVPHPRFEELFQATTSKICPQMRQGVPSGSIDCLTLDIYVPNTANSGKPLPVMVWIHGGAWIGGTSTSQATDPVTLLNHDVIIVSINYRVGLYGFLCLDIPELPGNQGLKDQTLALRWIKNNIAAFGGDDNNITLFGESAGGMSVNMHLYSQTEKLFDKVIIQSGPAISYWMMVKSNDTIPLILAEEFGFITTNVKEALQFISTIDIHQLVLKAFELKLTSASGNDQPLTKPCVEKKFEGVDHFITEHPMNLNSSKVRDMPVIIGHTRREFHFQFNGRDQDFFDSFDLKPLFGMGFYVDNEMEDAINTAKHFYFGDDNISMEELIQLGTDLVFGHSTQRMAKQLLENEAQNVFRYVYSYENASHADELAYLFDNTRRSTEASEEEKIELMQSPMRARLTLLWTNFAKYGNPTPEPTELVPFIWTPITKTTQPYVDMDSEYTLSSRPDHSRMAFWDLFYKLYGKYQMWY</sequence>
<accession>A0A2A4JU71</accession>
<comment type="similarity">
    <text evidence="1 6">Belongs to the type-B carboxylesterase/lipase family.</text>
</comment>
<dbReference type="EMBL" id="NWSH01000660">
    <property type="protein sequence ID" value="PCG74960.1"/>
    <property type="molecule type" value="Genomic_DNA"/>
</dbReference>
<keyword evidence="3 6" id="KW-0378">Hydrolase</keyword>
<evidence type="ECO:0000313" key="9">
    <source>
        <dbReference type="EMBL" id="PCG74960.1"/>
    </source>
</evidence>
<dbReference type="InterPro" id="IPR029058">
    <property type="entry name" value="AB_hydrolase_fold"/>
</dbReference>
<dbReference type="EMBL" id="NWSH01000660">
    <property type="protein sequence ID" value="PCG74959.1"/>
    <property type="molecule type" value="Genomic_DNA"/>
</dbReference>
<dbReference type="InterPro" id="IPR002018">
    <property type="entry name" value="CarbesteraseB"/>
</dbReference>
<evidence type="ECO:0000259" key="7">
    <source>
        <dbReference type="Pfam" id="PF00135"/>
    </source>
</evidence>
<evidence type="ECO:0000313" key="8">
    <source>
        <dbReference type="EMBL" id="PCG74959.1"/>
    </source>
</evidence>
<evidence type="ECO:0000256" key="4">
    <source>
        <dbReference type="ARBA" id="ARBA00023157"/>
    </source>
</evidence>
<feature type="chain" id="PRO_5013419667" description="Carboxylic ester hydrolase" evidence="6">
    <location>
        <begin position="23"/>
        <end position="532"/>
    </location>
</feature>
<feature type="domain" description="Carboxylesterase type B" evidence="7">
    <location>
        <begin position="27"/>
        <end position="518"/>
    </location>
</feature>
<evidence type="ECO:0000256" key="6">
    <source>
        <dbReference type="RuleBase" id="RU361235"/>
    </source>
</evidence>
<keyword evidence="2" id="KW-0719">Serine esterase</keyword>
<protein>
    <recommendedName>
        <fullName evidence="6">Carboxylic ester hydrolase</fullName>
        <ecNumber evidence="6">3.1.1.-</ecNumber>
    </recommendedName>
</protein>
<name>A0A2A4JU71_HELVI</name>
<evidence type="ECO:0000256" key="3">
    <source>
        <dbReference type="ARBA" id="ARBA00022801"/>
    </source>
</evidence>
<feature type="signal peptide" evidence="6">
    <location>
        <begin position="1"/>
        <end position="22"/>
    </location>
</feature>
<keyword evidence="6" id="KW-0732">Signal</keyword>